<dbReference type="PANTHER" id="PTHR46068">
    <property type="entry name" value="PROTEIN CBG27172"/>
    <property type="match status" value="1"/>
</dbReference>
<organism evidence="1 2">
    <name type="scientific">Heterorhabditis bacteriophora</name>
    <name type="common">Entomopathogenic nematode worm</name>
    <dbReference type="NCBI Taxonomy" id="37862"/>
    <lineage>
        <taxon>Eukaryota</taxon>
        <taxon>Metazoa</taxon>
        <taxon>Ecdysozoa</taxon>
        <taxon>Nematoda</taxon>
        <taxon>Chromadorea</taxon>
        <taxon>Rhabditida</taxon>
        <taxon>Rhabditina</taxon>
        <taxon>Rhabditomorpha</taxon>
        <taxon>Strongyloidea</taxon>
        <taxon>Heterorhabditidae</taxon>
        <taxon>Heterorhabditis</taxon>
    </lineage>
</organism>
<proteinExistence type="predicted"/>
<evidence type="ECO:0000313" key="1">
    <source>
        <dbReference type="Proteomes" id="UP000095283"/>
    </source>
</evidence>
<dbReference type="WBParaSite" id="Hba_01403">
    <property type="protein sequence ID" value="Hba_01403"/>
    <property type="gene ID" value="Hba_01403"/>
</dbReference>
<evidence type="ECO:0000313" key="2">
    <source>
        <dbReference type="WBParaSite" id="Hba_01403"/>
    </source>
</evidence>
<protein>
    <submittedName>
        <fullName evidence="2">HTH_Tnp_Tc3_2 domain-containing protein</fullName>
    </submittedName>
</protein>
<keyword evidence="1" id="KW-1185">Reference proteome</keyword>
<dbReference type="Proteomes" id="UP000095283">
    <property type="component" value="Unplaced"/>
</dbReference>
<dbReference type="AlphaFoldDB" id="A0A1I7W9S6"/>
<accession>A0A1I7W9S6</accession>
<reference evidence="2" key="1">
    <citation type="submission" date="2016-11" db="UniProtKB">
        <authorList>
            <consortium name="WormBaseParasite"/>
        </authorList>
    </citation>
    <scope>IDENTIFICATION</scope>
</reference>
<dbReference type="PANTHER" id="PTHR46068:SF1">
    <property type="entry name" value="TRANSPOSASE IS30-LIKE HTH DOMAIN-CONTAINING PROTEIN"/>
    <property type="match status" value="1"/>
</dbReference>
<sequence length="123" mass="14056">MSRFLRSCVTRIAVHRTVKQYKELGIVEDLPRSGRSRSVNTFRVRKMVKKRIIRENNRSMRKMTLTLNISPASMRRTIKHELGAPSRACVSPMGKFSLSTQRAIVRTAGKFFNVATRGLGKHP</sequence>
<name>A0A1I7W9S6_HETBA</name>